<organism evidence="1 2">
    <name type="scientific">Deinococcus multiflagellatus</name>
    <dbReference type="NCBI Taxonomy" id="1656887"/>
    <lineage>
        <taxon>Bacteria</taxon>
        <taxon>Thermotogati</taxon>
        <taxon>Deinococcota</taxon>
        <taxon>Deinococci</taxon>
        <taxon>Deinococcales</taxon>
        <taxon>Deinococcaceae</taxon>
        <taxon>Deinococcus</taxon>
    </lineage>
</organism>
<dbReference type="RefSeq" id="WP_380054923.1">
    <property type="nucleotide sequence ID" value="NZ_JBHSWB010000001.1"/>
</dbReference>
<name>A0ABW1ZIH6_9DEIO</name>
<protein>
    <submittedName>
        <fullName evidence="1">Uncharacterized protein</fullName>
    </submittedName>
</protein>
<proteinExistence type="predicted"/>
<accession>A0ABW1ZIH6</accession>
<sequence>MENTLERTVLGLTSELQRERREKVIEKRTNIAITALEAAGLPKAPKVKDIDLDARFRDSLIAAATAANSDTEAQELVAEMIAERRALMQGAAQEGQRGRGAATSTCPWATTAARTPAAPTRACAAWRACARAPA</sequence>
<evidence type="ECO:0000313" key="2">
    <source>
        <dbReference type="Proteomes" id="UP001596317"/>
    </source>
</evidence>
<gene>
    <name evidence="1" type="ORF">ACFP90_06770</name>
</gene>
<dbReference type="EMBL" id="JBHSWB010000001">
    <property type="protein sequence ID" value="MFC6660087.1"/>
    <property type="molecule type" value="Genomic_DNA"/>
</dbReference>
<evidence type="ECO:0000313" key="1">
    <source>
        <dbReference type="EMBL" id="MFC6660087.1"/>
    </source>
</evidence>
<comment type="caution">
    <text evidence="1">The sequence shown here is derived from an EMBL/GenBank/DDBJ whole genome shotgun (WGS) entry which is preliminary data.</text>
</comment>
<keyword evidence="2" id="KW-1185">Reference proteome</keyword>
<reference evidence="2" key="1">
    <citation type="journal article" date="2019" name="Int. J. Syst. Evol. Microbiol.">
        <title>The Global Catalogue of Microorganisms (GCM) 10K type strain sequencing project: providing services to taxonomists for standard genome sequencing and annotation.</title>
        <authorList>
            <consortium name="The Broad Institute Genomics Platform"/>
            <consortium name="The Broad Institute Genome Sequencing Center for Infectious Disease"/>
            <person name="Wu L."/>
            <person name="Ma J."/>
        </authorList>
    </citation>
    <scope>NUCLEOTIDE SEQUENCE [LARGE SCALE GENOMIC DNA]</scope>
    <source>
        <strain evidence="2">CCUG 63830</strain>
    </source>
</reference>
<dbReference type="Proteomes" id="UP001596317">
    <property type="component" value="Unassembled WGS sequence"/>
</dbReference>